<dbReference type="PANTHER" id="PTHR30041">
    <property type="entry name" value="ARSENATE REDUCTASE"/>
    <property type="match status" value="1"/>
</dbReference>
<dbReference type="Pfam" id="PF03960">
    <property type="entry name" value="ArsC"/>
    <property type="match status" value="1"/>
</dbReference>
<evidence type="ECO:0000256" key="2">
    <source>
        <dbReference type="PROSITE-ProRule" id="PRU01282"/>
    </source>
</evidence>
<accession>A0ABW7G829</accession>
<evidence type="ECO:0000256" key="1">
    <source>
        <dbReference type="ARBA" id="ARBA00007198"/>
    </source>
</evidence>
<dbReference type="PROSITE" id="PS51353">
    <property type="entry name" value="ARSC"/>
    <property type="match status" value="1"/>
</dbReference>
<evidence type="ECO:0000313" key="4">
    <source>
        <dbReference type="Proteomes" id="UP001606305"/>
    </source>
</evidence>
<dbReference type="Proteomes" id="UP001606305">
    <property type="component" value="Unassembled WGS sequence"/>
</dbReference>
<comment type="similarity">
    <text evidence="1 2">Belongs to the ArsC family.</text>
</comment>
<dbReference type="EMBL" id="JBIGIA010000010">
    <property type="protein sequence ID" value="MFG6457991.1"/>
    <property type="molecule type" value="Genomic_DNA"/>
</dbReference>
<dbReference type="InterPro" id="IPR006504">
    <property type="entry name" value="Tscrpt_reg_Spx/MgsR"/>
</dbReference>
<reference evidence="3 4" key="1">
    <citation type="submission" date="2024-09" db="EMBL/GenBank/DDBJ databases">
        <title>Novel species of the genus Pelomonas and Roseateles isolated from streams.</title>
        <authorList>
            <person name="Lu H."/>
        </authorList>
    </citation>
    <scope>NUCLEOTIDE SEQUENCE [LARGE SCALE GENOMIC DNA]</scope>
    <source>
        <strain evidence="3 4">BYS96W</strain>
    </source>
</reference>
<proteinExistence type="inferred from homology"/>
<comment type="caution">
    <text evidence="3">The sequence shown here is derived from an EMBL/GenBank/DDBJ whole genome shotgun (WGS) entry which is preliminary data.</text>
</comment>
<keyword evidence="4" id="KW-1185">Reference proteome</keyword>
<dbReference type="NCBIfam" id="TIGR01617">
    <property type="entry name" value="arsC_related"/>
    <property type="match status" value="1"/>
</dbReference>
<dbReference type="CDD" id="cd03035">
    <property type="entry name" value="ArsC_Yffb"/>
    <property type="match status" value="1"/>
</dbReference>
<dbReference type="InterPro" id="IPR006660">
    <property type="entry name" value="Arsenate_reductase-like"/>
</dbReference>
<gene>
    <name evidence="3" type="ORF">ACG00X_14210</name>
</gene>
<sequence length="123" mass="13429">MITVYGIPNCDTVKKARAWLAENGQQVNFHDFKKQGVPVELLPAWLAAFGRDKLINRAGTTWRKLDEATRAAVVDEASAIALMLAEPSVIKRPVVQWHDGAWTLGFNAEAFAAKASSLLGPGR</sequence>
<dbReference type="PANTHER" id="PTHR30041:SF8">
    <property type="entry name" value="PROTEIN YFFB"/>
    <property type="match status" value="1"/>
</dbReference>
<dbReference type="InterPro" id="IPR036249">
    <property type="entry name" value="Thioredoxin-like_sf"/>
</dbReference>
<organism evidence="3 4">
    <name type="scientific">Pelomonas nitida</name>
    <dbReference type="NCBI Taxonomy" id="3299027"/>
    <lineage>
        <taxon>Bacteria</taxon>
        <taxon>Pseudomonadati</taxon>
        <taxon>Pseudomonadota</taxon>
        <taxon>Betaproteobacteria</taxon>
        <taxon>Burkholderiales</taxon>
        <taxon>Sphaerotilaceae</taxon>
        <taxon>Roseateles</taxon>
    </lineage>
</organism>
<evidence type="ECO:0000313" key="3">
    <source>
        <dbReference type="EMBL" id="MFG6457991.1"/>
    </source>
</evidence>
<dbReference type="RefSeq" id="WP_394488847.1">
    <property type="nucleotide sequence ID" value="NZ_JBIGIA010000010.1"/>
</dbReference>
<protein>
    <submittedName>
        <fullName evidence="3">Arsenate reductase</fullName>
    </submittedName>
</protein>
<dbReference type="SUPFAM" id="SSF52833">
    <property type="entry name" value="Thioredoxin-like"/>
    <property type="match status" value="1"/>
</dbReference>
<dbReference type="Gene3D" id="3.40.30.10">
    <property type="entry name" value="Glutaredoxin"/>
    <property type="match status" value="1"/>
</dbReference>
<name>A0ABW7G829_9BURK</name>